<proteinExistence type="predicted"/>
<sequence>MYSTIIELSSTPIAEEDRASHEEIPDWFRDGIADYTEDADDRELSLRSFAQAMDDYADFNIEENSLTLKADAKEQFFQRAYRKYKETLEKLAQVPLEEFSGLVRTPSEADSLSHLMYSLRGTIEDRFGTYIYEDEELSTLDEWLRYASNGVSYYIGGVMAYHY</sequence>
<organism evidence="1 2">
    <name type="scientific">Phoenicibacter congonensis</name>
    <dbReference type="NCBI Taxonomy" id="1944646"/>
    <lineage>
        <taxon>Bacteria</taxon>
        <taxon>Bacillati</taxon>
        <taxon>Actinomycetota</taxon>
        <taxon>Coriobacteriia</taxon>
        <taxon>Eggerthellales</taxon>
        <taxon>Eggerthellaceae</taxon>
        <taxon>Phoenicibacter</taxon>
    </lineage>
</organism>
<evidence type="ECO:0000313" key="1">
    <source>
        <dbReference type="EMBL" id="MDO4841644.1"/>
    </source>
</evidence>
<dbReference type="Proteomes" id="UP001168575">
    <property type="component" value="Unassembled WGS sequence"/>
</dbReference>
<accession>A0AA43RGY6</accession>
<reference evidence="1" key="1">
    <citation type="submission" date="2023-07" db="EMBL/GenBank/DDBJ databases">
        <title>Between Cages and Wild: Unraveling the Impact of Captivity on Animal Microbiomes and Antimicrobial Resistance.</title>
        <authorList>
            <person name="Schmartz G.P."/>
            <person name="Rehner J."/>
            <person name="Schuff M.J."/>
            <person name="Becker S.L."/>
            <person name="Kravczyk M."/>
            <person name="Gurevich A."/>
            <person name="Francke R."/>
            <person name="Mueller R."/>
            <person name="Keller V."/>
            <person name="Keller A."/>
        </authorList>
    </citation>
    <scope>NUCLEOTIDE SEQUENCE</scope>
    <source>
        <strain evidence="1">S12M_St_49</strain>
    </source>
</reference>
<comment type="caution">
    <text evidence="1">The sequence shown here is derived from an EMBL/GenBank/DDBJ whole genome shotgun (WGS) entry which is preliminary data.</text>
</comment>
<keyword evidence="2" id="KW-1185">Reference proteome</keyword>
<dbReference type="EMBL" id="JAUMVS010000035">
    <property type="protein sequence ID" value="MDO4841644.1"/>
    <property type="molecule type" value="Genomic_DNA"/>
</dbReference>
<gene>
    <name evidence="1" type="ORF">Q3982_03090</name>
</gene>
<protein>
    <submittedName>
        <fullName evidence="1">Uncharacterized protein</fullName>
    </submittedName>
</protein>
<evidence type="ECO:0000313" key="2">
    <source>
        <dbReference type="Proteomes" id="UP001168575"/>
    </source>
</evidence>
<name>A0AA43RGY6_9ACTN</name>
<dbReference type="AlphaFoldDB" id="A0AA43RGY6"/>